<organism evidence="1 2">
    <name type="scientific">Candidatus Allofournierella pullistercoris</name>
    <dbReference type="NCBI Taxonomy" id="2838597"/>
    <lineage>
        <taxon>Bacteria</taxon>
        <taxon>Bacillati</taxon>
        <taxon>Bacillota</taxon>
        <taxon>Clostridia</taxon>
        <taxon>Eubacteriales</taxon>
        <taxon>Oscillospiraceae</taxon>
        <taxon>Allofournierella</taxon>
    </lineage>
</organism>
<reference evidence="1" key="1">
    <citation type="journal article" date="2021" name="PeerJ">
        <title>Extensive microbial diversity within the chicken gut microbiome revealed by metagenomics and culture.</title>
        <authorList>
            <person name="Gilroy R."/>
            <person name="Ravi A."/>
            <person name="Getino M."/>
            <person name="Pursley I."/>
            <person name="Horton D.L."/>
            <person name="Alikhan N.F."/>
            <person name="Baker D."/>
            <person name="Gharbi K."/>
            <person name="Hall N."/>
            <person name="Watson M."/>
            <person name="Adriaenssens E.M."/>
            <person name="Foster-Nyarko E."/>
            <person name="Jarju S."/>
            <person name="Secka A."/>
            <person name="Antonio M."/>
            <person name="Oren A."/>
            <person name="Chaudhuri R.R."/>
            <person name="La Ragione R."/>
            <person name="Hildebrand F."/>
            <person name="Pallen M.J."/>
        </authorList>
    </citation>
    <scope>NUCLEOTIDE SEQUENCE</scope>
    <source>
        <strain evidence="1">B5_2728</strain>
    </source>
</reference>
<reference evidence="1" key="2">
    <citation type="submission" date="2021-04" db="EMBL/GenBank/DDBJ databases">
        <authorList>
            <person name="Gilroy R."/>
        </authorList>
    </citation>
    <scope>NUCLEOTIDE SEQUENCE</scope>
    <source>
        <strain evidence="1">B5_2728</strain>
    </source>
</reference>
<dbReference type="Proteomes" id="UP000713596">
    <property type="component" value="Unassembled WGS sequence"/>
</dbReference>
<dbReference type="EMBL" id="JAHLFP010000019">
    <property type="protein sequence ID" value="MBU3805811.1"/>
    <property type="molecule type" value="Genomic_DNA"/>
</dbReference>
<accession>A0A948WRP5</accession>
<gene>
    <name evidence="1" type="ORF">H9882_02825</name>
</gene>
<evidence type="ECO:0000313" key="1">
    <source>
        <dbReference type="EMBL" id="MBU3805811.1"/>
    </source>
</evidence>
<comment type="caution">
    <text evidence="1">The sequence shown here is derived from an EMBL/GenBank/DDBJ whole genome shotgun (WGS) entry which is preliminary data.</text>
</comment>
<dbReference type="AlphaFoldDB" id="A0A948WRP5"/>
<dbReference type="InterPro" id="IPR021377">
    <property type="entry name" value="DUF3006"/>
</dbReference>
<protein>
    <submittedName>
        <fullName evidence="1">DUF3006 domain-containing protein</fullName>
    </submittedName>
</protein>
<proteinExistence type="predicted"/>
<name>A0A948WRP5_9FIRM</name>
<evidence type="ECO:0000313" key="2">
    <source>
        <dbReference type="Proteomes" id="UP000713596"/>
    </source>
</evidence>
<dbReference type="Pfam" id="PF11213">
    <property type="entry name" value="DUF3006"/>
    <property type="match status" value="1"/>
</dbReference>
<sequence>MEPLYILDRWEEGFTVVEVSKGDDISFVTLNPGILPADAMPGDVLICTGEAWQVDKQATEKRRDALKKRFSKHN</sequence>